<organism evidence="1 2">
    <name type="scientific">Pseudomonas batumici</name>
    <dbReference type="NCBI Taxonomy" id="226910"/>
    <lineage>
        <taxon>Bacteria</taxon>
        <taxon>Pseudomonadati</taxon>
        <taxon>Pseudomonadota</taxon>
        <taxon>Gammaproteobacteria</taxon>
        <taxon>Pseudomonadales</taxon>
        <taxon>Pseudomonadaceae</taxon>
        <taxon>Pseudomonas</taxon>
    </lineage>
</organism>
<evidence type="ECO:0000313" key="1">
    <source>
        <dbReference type="EMBL" id="KIH82285.1"/>
    </source>
</evidence>
<sequence>MIEPCLEIDTAVGIDRLVCSHLYHLAYLPYDADSMRQNR</sequence>
<dbReference type="AlphaFoldDB" id="A0A0C2I5R5"/>
<dbReference type="EMBL" id="JXDG01000054">
    <property type="protein sequence ID" value="KIH82285.1"/>
    <property type="molecule type" value="Genomic_DNA"/>
</dbReference>
<keyword evidence="2" id="KW-1185">Reference proteome</keyword>
<proteinExistence type="predicted"/>
<accession>A0A0C2I5R5</accession>
<name>A0A0C2I5R5_9PSED</name>
<evidence type="ECO:0000313" key="2">
    <source>
        <dbReference type="Proteomes" id="UP000031535"/>
    </source>
</evidence>
<comment type="caution">
    <text evidence="1">The sequence shown here is derived from an EMBL/GenBank/DDBJ whole genome shotgun (WGS) entry which is preliminary data.</text>
</comment>
<protein>
    <submittedName>
        <fullName evidence="1">Uncharacterized protein</fullName>
    </submittedName>
</protein>
<gene>
    <name evidence="1" type="ORF">UCMB321_3961</name>
</gene>
<dbReference type="Proteomes" id="UP000031535">
    <property type="component" value="Unassembled WGS sequence"/>
</dbReference>
<dbReference type="PATRIC" id="fig|226910.6.peg.3953"/>
<reference evidence="1 2" key="1">
    <citation type="submission" date="2015-01" db="EMBL/GenBank/DDBJ databases">
        <title>Complete genome of Pseudomonas batumici UCM B-321 producer of the batumin antibiotic with strong antistaphilococcal and potential anticancer activity.</title>
        <authorList>
            <person name="Klochko V.V."/>
            <person name="Zelena L.B."/>
            <person name="Elena K.A."/>
            <person name="Reva O.N."/>
        </authorList>
    </citation>
    <scope>NUCLEOTIDE SEQUENCE [LARGE SCALE GENOMIC DNA]</scope>
    <source>
        <strain evidence="1 2">UCM B-321</strain>
    </source>
</reference>